<dbReference type="PROSITE" id="PS51257">
    <property type="entry name" value="PROKAR_LIPOPROTEIN"/>
    <property type="match status" value="1"/>
</dbReference>
<dbReference type="EMBL" id="FQUQ01000002">
    <property type="protein sequence ID" value="SHF21933.1"/>
    <property type="molecule type" value="Genomic_DNA"/>
</dbReference>
<sequence>MTKNSTLIAALILLLFSTSGCGNKKKNKPAEAHIEMDKVRSEEVKIAAGQELRSWLSAGISGVQFLQTSQWKIGDRVFLNSHNDRGYLLLLNQDKDPLAEVDYVQVLYAVKDAGKWNIYLESLPNLIIPRKKENGRFVANNLVQLAAAGEKEMDKTYKNGNGKVNDELVNREFNDDLRKNHERFLSKKIKN</sequence>
<reference evidence="3" key="1">
    <citation type="submission" date="2016-11" db="EMBL/GenBank/DDBJ databases">
        <authorList>
            <person name="Varghese N."/>
            <person name="Submissions S."/>
        </authorList>
    </citation>
    <scope>NUCLEOTIDE SEQUENCE [LARGE SCALE GENOMIC DNA]</scope>
    <source>
        <strain evidence="3">DSM 16990</strain>
    </source>
</reference>
<evidence type="ECO:0000256" key="1">
    <source>
        <dbReference type="SAM" id="SignalP"/>
    </source>
</evidence>
<evidence type="ECO:0000313" key="3">
    <source>
        <dbReference type="Proteomes" id="UP000184287"/>
    </source>
</evidence>
<organism evidence="2 3">
    <name type="scientific">Pedobacter caeni</name>
    <dbReference type="NCBI Taxonomy" id="288992"/>
    <lineage>
        <taxon>Bacteria</taxon>
        <taxon>Pseudomonadati</taxon>
        <taxon>Bacteroidota</taxon>
        <taxon>Sphingobacteriia</taxon>
        <taxon>Sphingobacteriales</taxon>
        <taxon>Sphingobacteriaceae</taxon>
        <taxon>Pedobacter</taxon>
    </lineage>
</organism>
<feature type="signal peptide" evidence="1">
    <location>
        <begin position="1"/>
        <end position="21"/>
    </location>
</feature>
<dbReference type="STRING" id="288992.SAMN04488522_102479"/>
<keyword evidence="3" id="KW-1185">Reference proteome</keyword>
<accession>A0A1M4ZV44</accession>
<feature type="chain" id="PRO_5012657495" description="Lipoprotein" evidence="1">
    <location>
        <begin position="22"/>
        <end position="191"/>
    </location>
</feature>
<evidence type="ECO:0008006" key="4">
    <source>
        <dbReference type="Google" id="ProtNLM"/>
    </source>
</evidence>
<gene>
    <name evidence="2" type="ORF">SAMN04488522_102479</name>
</gene>
<dbReference type="AlphaFoldDB" id="A0A1M4ZV44"/>
<name>A0A1M4ZV44_9SPHI</name>
<keyword evidence="1" id="KW-0732">Signal</keyword>
<proteinExistence type="predicted"/>
<dbReference type="Proteomes" id="UP000184287">
    <property type="component" value="Unassembled WGS sequence"/>
</dbReference>
<evidence type="ECO:0000313" key="2">
    <source>
        <dbReference type="EMBL" id="SHF21933.1"/>
    </source>
</evidence>
<protein>
    <recommendedName>
        <fullName evidence="4">Lipoprotein</fullName>
    </recommendedName>
</protein>
<dbReference type="RefSeq" id="WP_073230422.1">
    <property type="nucleotide sequence ID" value="NZ_FQUQ01000002.1"/>
</dbReference>
<dbReference type="OrthoDB" id="760162at2"/>